<dbReference type="RefSeq" id="WP_110028008.1">
    <property type="nucleotide sequence ID" value="NZ_QGTS01000020.1"/>
</dbReference>
<dbReference type="Proteomes" id="UP000246744">
    <property type="component" value="Unassembled WGS sequence"/>
</dbReference>
<dbReference type="InterPro" id="IPR046554">
    <property type="entry name" value="DUF6708"/>
</dbReference>
<accession>A0A317PN74</accession>
<comment type="caution">
    <text evidence="3">The sequence shown here is derived from an EMBL/GenBank/DDBJ whole genome shotgun (WGS) entry which is preliminary data.</text>
</comment>
<dbReference type="OrthoDB" id="7066491at2"/>
<feature type="transmembrane region" description="Helical" evidence="1">
    <location>
        <begin position="40"/>
        <end position="62"/>
    </location>
</feature>
<dbReference type="EMBL" id="QGTS01000020">
    <property type="protein sequence ID" value="PWW02375.1"/>
    <property type="molecule type" value="Genomic_DNA"/>
</dbReference>
<sequence length="232" mass="27704">NNWCEDLPENHEPQLVPPQLRWLTERNDIYLEVPRYRIEVMWGGMIFLVVIFTFIIFFLAFYSIAIAHYFFVITAFLTSIVILCLVFFALKTYFIEPRSLPIRLNRKRQKLYVYNYKQPWQPWRKAITRISVYNWADIHGEVHFESTPGIRGYHLYGALCEPGTHQVVERFVLAKEWGEREQLNQIWSYLCMYMQHDDELPPPRNAGTADFWQPRKADAWPEAMERESTSSS</sequence>
<gene>
    <name evidence="3" type="ORF">DES37_12077</name>
</gene>
<evidence type="ECO:0000256" key="1">
    <source>
        <dbReference type="SAM" id="Phobius"/>
    </source>
</evidence>
<keyword evidence="1" id="KW-0472">Membrane</keyword>
<dbReference type="Pfam" id="PF20455">
    <property type="entry name" value="DUF6708"/>
    <property type="match status" value="1"/>
</dbReference>
<keyword evidence="1" id="KW-0812">Transmembrane</keyword>
<feature type="domain" description="DUF6708" evidence="2">
    <location>
        <begin position="80"/>
        <end position="203"/>
    </location>
</feature>
<evidence type="ECO:0000259" key="2">
    <source>
        <dbReference type="Pfam" id="PF20455"/>
    </source>
</evidence>
<organism evidence="3 4">
    <name type="scientific">Mangrovibacter plantisponsor</name>
    <dbReference type="NCBI Taxonomy" id="451513"/>
    <lineage>
        <taxon>Bacteria</taxon>
        <taxon>Pseudomonadati</taxon>
        <taxon>Pseudomonadota</taxon>
        <taxon>Gammaproteobacteria</taxon>
        <taxon>Enterobacterales</taxon>
        <taxon>Enterobacteriaceae</taxon>
        <taxon>Mangrovibacter</taxon>
    </lineage>
</organism>
<reference evidence="3 4" key="1">
    <citation type="submission" date="2018-05" db="EMBL/GenBank/DDBJ databases">
        <title>Genomic Encyclopedia of Type Strains, Phase IV (KMG-IV): sequencing the most valuable type-strain genomes for metagenomic binning, comparative biology and taxonomic classification.</title>
        <authorList>
            <person name="Goeker M."/>
        </authorList>
    </citation>
    <scope>NUCLEOTIDE SEQUENCE [LARGE SCALE GENOMIC DNA]</scope>
    <source>
        <strain evidence="3 4">DSM 19579</strain>
    </source>
</reference>
<proteinExistence type="predicted"/>
<protein>
    <recommendedName>
        <fullName evidence="2">DUF6708 domain-containing protein</fullName>
    </recommendedName>
</protein>
<keyword evidence="4" id="KW-1185">Reference proteome</keyword>
<keyword evidence="1" id="KW-1133">Transmembrane helix</keyword>
<feature type="non-terminal residue" evidence="3">
    <location>
        <position position="1"/>
    </location>
</feature>
<name>A0A317PN74_9ENTR</name>
<evidence type="ECO:0000313" key="3">
    <source>
        <dbReference type="EMBL" id="PWW02375.1"/>
    </source>
</evidence>
<feature type="transmembrane region" description="Helical" evidence="1">
    <location>
        <begin position="68"/>
        <end position="90"/>
    </location>
</feature>
<dbReference type="AlphaFoldDB" id="A0A317PN74"/>
<evidence type="ECO:0000313" key="4">
    <source>
        <dbReference type="Proteomes" id="UP000246744"/>
    </source>
</evidence>